<dbReference type="STRING" id="10195.A0A3M7S698"/>
<gene>
    <name evidence="5" type="ORF">BpHYR1_033876</name>
</gene>
<keyword evidence="2" id="KW-0061">Asparagine biosynthesis</keyword>
<evidence type="ECO:0000259" key="4">
    <source>
        <dbReference type="PROSITE" id="PS51278"/>
    </source>
</evidence>
<organism evidence="5 6">
    <name type="scientific">Brachionus plicatilis</name>
    <name type="common">Marine rotifer</name>
    <name type="synonym">Brachionus muelleri</name>
    <dbReference type="NCBI Taxonomy" id="10195"/>
    <lineage>
        <taxon>Eukaryota</taxon>
        <taxon>Metazoa</taxon>
        <taxon>Spiralia</taxon>
        <taxon>Gnathifera</taxon>
        <taxon>Rotifera</taxon>
        <taxon>Eurotatoria</taxon>
        <taxon>Monogononta</taxon>
        <taxon>Pseudotrocha</taxon>
        <taxon>Ploima</taxon>
        <taxon>Brachionidae</taxon>
        <taxon>Brachionus</taxon>
    </lineage>
</organism>
<evidence type="ECO:0000256" key="3">
    <source>
        <dbReference type="ARBA" id="ARBA00022962"/>
    </source>
</evidence>
<feature type="domain" description="Glutamine amidotransferase type-2" evidence="4">
    <location>
        <begin position="2"/>
        <end position="180"/>
    </location>
</feature>
<dbReference type="AlphaFoldDB" id="A0A3M7S698"/>
<dbReference type="PROSITE" id="PS51278">
    <property type="entry name" value="GATASE_TYPE_2"/>
    <property type="match status" value="1"/>
</dbReference>
<keyword evidence="6" id="KW-1185">Reference proteome</keyword>
<dbReference type="InterPro" id="IPR014729">
    <property type="entry name" value="Rossmann-like_a/b/a_fold"/>
</dbReference>
<reference evidence="5 6" key="1">
    <citation type="journal article" date="2018" name="Sci. Rep.">
        <title>Genomic signatures of local adaptation to the degree of environmental predictability in rotifers.</title>
        <authorList>
            <person name="Franch-Gras L."/>
            <person name="Hahn C."/>
            <person name="Garcia-Roger E.M."/>
            <person name="Carmona M.J."/>
            <person name="Serra M."/>
            <person name="Gomez A."/>
        </authorList>
    </citation>
    <scope>NUCLEOTIDE SEQUENCE [LARGE SCALE GENOMIC DNA]</scope>
    <source>
        <strain evidence="5">HYR1</strain>
    </source>
</reference>
<dbReference type="Pfam" id="PF13537">
    <property type="entry name" value="GATase_7"/>
    <property type="match status" value="1"/>
</dbReference>
<accession>A0A3M7S698</accession>
<evidence type="ECO:0000313" key="6">
    <source>
        <dbReference type="Proteomes" id="UP000276133"/>
    </source>
</evidence>
<keyword evidence="1" id="KW-0028">Amino-acid biosynthesis</keyword>
<sequence>MCGILFTILNSRDQISSVNLDFLKKRGPDSFSYEIVECDRYFFYFAASVLSLRGGSEHQVTVQPLKCATTGNILLWNGEIFQSNMVTVEKNDNDAANLLQSLSNDDFFKLIESIKGPYGFVFYEKKTNGLYFGRDRFGRRSLLINLKQNKITLTSVKNSFDDKMEYQELKANGVYHLNLNSFQLTLHPWSLKNINEAYLPNMSVSRVFLKDSVLPFNQSFNEEFNENFINSDLVEKFYQVLKKSVTRRVENIPNFCKKCSKLDHAKFRTDGQKNCEHSKIAVLFSGGVDSTVLAALVDECIAESEPIDLLNIAFEKPGVSDQFMVPDRISGIKSLQELNPKRNWKFVEINVTLDELRKERDQLIKHLLYPHQTVLDDSIGCALWFASRGKGKISNVDYTSNAEVLILGMGADEQLGGYARHRTRYEKDGMKSFCDELKMEMERISERNLGRDDRILSDHGKESRLPFLDEDVVSFLNELKVVEKCNMKLERGHGEKFLLRKLALDKFGLQFSSRLQKRAIQFGSRVAKIENLKEKASDPCDRIVHNLNFE</sequence>
<dbReference type="Pfam" id="PF00733">
    <property type="entry name" value="Asn_synthase"/>
    <property type="match status" value="2"/>
</dbReference>
<dbReference type="SUPFAM" id="SSF56235">
    <property type="entry name" value="N-terminal nucleophile aminohydrolases (Ntn hydrolases)"/>
    <property type="match status" value="1"/>
</dbReference>
<comment type="caution">
    <text evidence="5">The sequence shown here is derived from an EMBL/GenBank/DDBJ whole genome shotgun (WGS) entry which is preliminary data.</text>
</comment>
<dbReference type="InterPro" id="IPR001962">
    <property type="entry name" value="Asn_synthase"/>
</dbReference>
<proteinExistence type="predicted"/>
<keyword evidence="3" id="KW-0315">Glutamine amidotransferase</keyword>
<dbReference type="Gene3D" id="3.40.50.620">
    <property type="entry name" value="HUPs"/>
    <property type="match status" value="1"/>
</dbReference>
<dbReference type="InterPro" id="IPR051857">
    <property type="entry name" value="Asn_synthetase_domain"/>
</dbReference>
<protein>
    <submittedName>
        <fullName evidence="5">Asparagine synthetase domain-containing 1</fullName>
        <ecNumber evidence="5">6.3.5.4</ecNumber>
    </submittedName>
</protein>
<dbReference type="EMBL" id="REGN01001958">
    <property type="protein sequence ID" value="RNA31282.1"/>
    <property type="molecule type" value="Genomic_DNA"/>
</dbReference>
<evidence type="ECO:0000256" key="2">
    <source>
        <dbReference type="ARBA" id="ARBA00022888"/>
    </source>
</evidence>
<dbReference type="GO" id="GO:0004066">
    <property type="term" value="F:asparagine synthase (glutamine-hydrolyzing) activity"/>
    <property type="evidence" value="ECO:0007669"/>
    <property type="project" value="UniProtKB-EC"/>
</dbReference>
<evidence type="ECO:0000313" key="5">
    <source>
        <dbReference type="EMBL" id="RNA31282.1"/>
    </source>
</evidence>
<dbReference type="GO" id="GO:0006529">
    <property type="term" value="P:asparagine biosynthetic process"/>
    <property type="evidence" value="ECO:0007669"/>
    <property type="project" value="UniProtKB-KW"/>
</dbReference>
<evidence type="ECO:0000256" key="1">
    <source>
        <dbReference type="ARBA" id="ARBA00022605"/>
    </source>
</evidence>
<dbReference type="PANTHER" id="PTHR45937">
    <property type="entry name" value="ASPARAGINE SYNTHETASE DOMAIN-CONTAINING PROTEIN 1"/>
    <property type="match status" value="1"/>
</dbReference>
<dbReference type="PANTHER" id="PTHR45937:SF1">
    <property type="entry name" value="ASPARAGINE SYNTHETASE DOMAIN-CONTAINING PROTEIN 1"/>
    <property type="match status" value="1"/>
</dbReference>
<dbReference type="InterPro" id="IPR017932">
    <property type="entry name" value="GATase_2_dom"/>
</dbReference>
<dbReference type="Gene3D" id="3.60.20.10">
    <property type="entry name" value="Glutamine Phosphoribosylpyrophosphate, subunit 1, domain 1"/>
    <property type="match status" value="1"/>
</dbReference>
<dbReference type="InterPro" id="IPR029055">
    <property type="entry name" value="Ntn_hydrolases_N"/>
</dbReference>
<dbReference type="CDD" id="cd01991">
    <property type="entry name" value="Asn_synthase_B_C"/>
    <property type="match status" value="1"/>
</dbReference>
<dbReference type="Proteomes" id="UP000276133">
    <property type="component" value="Unassembled WGS sequence"/>
</dbReference>
<name>A0A3M7S698_BRAPC</name>
<keyword evidence="5" id="KW-0436">Ligase</keyword>
<dbReference type="OrthoDB" id="10252281at2759"/>
<dbReference type="EC" id="6.3.5.4" evidence="5"/>
<dbReference type="SUPFAM" id="SSF52402">
    <property type="entry name" value="Adenine nucleotide alpha hydrolases-like"/>
    <property type="match status" value="1"/>
</dbReference>